<dbReference type="InterPro" id="IPR019394">
    <property type="entry name" value="TEX28/TMCC"/>
</dbReference>
<evidence type="ECO:0000256" key="2">
    <source>
        <dbReference type="ARBA" id="ARBA00008108"/>
    </source>
</evidence>
<accession>A0AAD9K3F8</accession>
<keyword evidence="6 8" id="KW-0472">Membrane</keyword>
<evidence type="ECO:0000256" key="5">
    <source>
        <dbReference type="ARBA" id="ARBA00023054"/>
    </source>
</evidence>
<reference evidence="9" key="1">
    <citation type="journal article" date="2023" name="Mol. Biol. Evol.">
        <title>Third-Generation Sequencing Reveals the Adaptive Role of the Epigenome in Three Deep-Sea Polychaetes.</title>
        <authorList>
            <person name="Perez M."/>
            <person name="Aroh O."/>
            <person name="Sun Y."/>
            <person name="Lan Y."/>
            <person name="Juniper S.K."/>
            <person name="Young C.R."/>
            <person name="Angers B."/>
            <person name="Qian P.Y."/>
        </authorList>
    </citation>
    <scope>NUCLEOTIDE SEQUENCE</scope>
    <source>
        <strain evidence="9">R07B-5</strain>
    </source>
</reference>
<name>A0AAD9K3F8_RIDPI</name>
<feature type="transmembrane region" description="Helical" evidence="8">
    <location>
        <begin position="56"/>
        <end position="74"/>
    </location>
</feature>
<evidence type="ECO:0000256" key="8">
    <source>
        <dbReference type="SAM" id="Phobius"/>
    </source>
</evidence>
<evidence type="ECO:0008006" key="11">
    <source>
        <dbReference type="Google" id="ProtNLM"/>
    </source>
</evidence>
<dbReference type="GO" id="GO:0012505">
    <property type="term" value="C:endomembrane system"/>
    <property type="evidence" value="ECO:0007669"/>
    <property type="project" value="TreeGrafter"/>
</dbReference>
<keyword evidence="4 8" id="KW-1133">Transmembrane helix</keyword>
<dbReference type="EMBL" id="JAODUO010001428">
    <property type="protein sequence ID" value="KAK2164191.1"/>
    <property type="molecule type" value="Genomic_DNA"/>
</dbReference>
<protein>
    <recommendedName>
        <fullName evidence="11">Transmembrane protein</fullName>
    </recommendedName>
</protein>
<dbReference type="AlphaFoldDB" id="A0AAD9K3F8"/>
<feature type="region of interest" description="Disordered" evidence="7">
    <location>
        <begin position="100"/>
        <end position="121"/>
    </location>
</feature>
<evidence type="ECO:0000256" key="3">
    <source>
        <dbReference type="ARBA" id="ARBA00022692"/>
    </source>
</evidence>
<dbReference type="GO" id="GO:0016020">
    <property type="term" value="C:membrane"/>
    <property type="evidence" value="ECO:0007669"/>
    <property type="project" value="UniProtKB-SubCell"/>
</dbReference>
<proteinExistence type="inferred from homology"/>
<comment type="caution">
    <text evidence="9">The sequence shown here is derived from an EMBL/GenBank/DDBJ whole genome shotgun (WGS) entry which is preliminary data.</text>
</comment>
<keyword evidence="3 8" id="KW-0812">Transmembrane</keyword>
<dbReference type="PANTHER" id="PTHR17613">
    <property type="entry name" value="CEREBRAL PROTEIN-11-RELATED"/>
    <property type="match status" value="1"/>
</dbReference>
<evidence type="ECO:0000256" key="7">
    <source>
        <dbReference type="SAM" id="MobiDB-lite"/>
    </source>
</evidence>
<keyword evidence="5" id="KW-0175">Coiled coil</keyword>
<evidence type="ECO:0000313" key="9">
    <source>
        <dbReference type="EMBL" id="KAK2164191.1"/>
    </source>
</evidence>
<feature type="transmembrane region" description="Helical" evidence="8">
    <location>
        <begin position="28"/>
        <end position="50"/>
    </location>
</feature>
<gene>
    <name evidence="9" type="ORF">NP493_1428g00011</name>
</gene>
<dbReference type="Pfam" id="PF10267">
    <property type="entry name" value="Tmemb_cc2"/>
    <property type="match status" value="1"/>
</dbReference>
<dbReference type="Proteomes" id="UP001209878">
    <property type="component" value="Unassembled WGS sequence"/>
</dbReference>
<evidence type="ECO:0000256" key="6">
    <source>
        <dbReference type="ARBA" id="ARBA00023136"/>
    </source>
</evidence>
<evidence type="ECO:0000256" key="4">
    <source>
        <dbReference type="ARBA" id="ARBA00022989"/>
    </source>
</evidence>
<comment type="similarity">
    <text evidence="2">Belongs to the TEX28 family.</text>
</comment>
<evidence type="ECO:0000313" key="10">
    <source>
        <dbReference type="Proteomes" id="UP001209878"/>
    </source>
</evidence>
<organism evidence="9 10">
    <name type="scientific">Ridgeia piscesae</name>
    <name type="common">Tubeworm</name>
    <dbReference type="NCBI Taxonomy" id="27915"/>
    <lineage>
        <taxon>Eukaryota</taxon>
        <taxon>Metazoa</taxon>
        <taxon>Spiralia</taxon>
        <taxon>Lophotrochozoa</taxon>
        <taxon>Annelida</taxon>
        <taxon>Polychaeta</taxon>
        <taxon>Sedentaria</taxon>
        <taxon>Canalipalpata</taxon>
        <taxon>Sabellida</taxon>
        <taxon>Siboglinidae</taxon>
        <taxon>Ridgeia</taxon>
    </lineage>
</organism>
<keyword evidence="10" id="KW-1185">Reference proteome</keyword>
<comment type="subcellular location">
    <subcellularLocation>
        <location evidence="1">Membrane</location>
    </subcellularLocation>
</comment>
<evidence type="ECO:0000256" key="1">
    <source>
        <dbReference type="ARBA" id="ARBA00004370"/>
    </source>
</evidence>
<dbReference type="PANTHER" id="PTHR17613:SF14">
    <property type="entry name" value="DEMENTIN, ISOFORM H"/>
    <property type="match status" value="1"/>
</dbReference>
<sequence length="121" mass="13722">MELQLQQQRLISMEGIENSTFRALVTKLINVALAMLAVILVFVSTIANFATPFLTSRMRGITTFFFIVIMISLYRNRELVMHLVARFTDAHGLEIYQGTSTAAPSTHQEELPERTPSNAYR</sequence>